<proteinExistence type="predicted"/>
<feature type="transmembrane region" description="Helical" evidence="1">
    <location>
        <begin position="104"/>
        <end position="122"/>
    </location>
</feature>
<gene>
    <name evidence="3" type="ORF">E4M00_03485</name>
</gene>
<evidence type="ECO:0000313" key="3">
    <source>
        <dbReference type="EMBL" id="TFW00253.1"/>
    </source>
</evidence>
<protein>
    <recommendedName>
        <fullName evidence="2">DUF7144 domain-containing protein</fullName>
    </recommendedName>
</protein>
<evidence type="ECO:0000256" key="1">
    <source>
        <dbReference type="SAM" id="Phobius"/>
    </source>
</evidence>
<feature type="transmembrane region" description="Helical" evidence="1">
    <location>
        <begin position="45"/>
        <end position="67"/>
    </location>
</feature>
<evidence type="ECO:0000313" key="4">
    <source>
        <dbReference type="Proteomes" id="UP000298127"/>
    </source>
</evidence>
<name>A0A4Y9R919_9MICO</name>
<dbReference type="AlphaFoldDB" id="A0A4Y9R919"/>
<feature type="domain" description="DUF7144" evidence="2">
    <location>
        <begin position="9"/>
        <end position="123"/>
    </location>
</feature>
<dbReference type="InterPro" id="IPR055568">
    <property type="entry name" value="DUF7144"/>
</dbReference>
<dbReference type="Pfam" id="PF23636">
    <property type="entry name" value="DUF7144"/>
    <property type="match status" value="1"/>
</dbReference>
<dbReference type="Proteomes" id="UP000298127">
    <property type="component" value="Unassembled WGS sequence"/>
</dbReference>
<feature type="transmembrane region" description="Helical" evidence="1">
    <location>
        <begin position="7"/>
        <end position="33"/>
    </location>
</feature>
<feature type="transmembrane region" description="Helical" evidence="1">
    <location>
        <begin position="79"/>
        <end position="98"/>
    </location>
</feature>
<dbReference type="RefSeq" id="WP_135119079.1">
    <property type="nucleotide sequence ID" value="NZ_SPQZ01000001.1"/>
</dbReference>
<keyword evidence="1" id="KW-0812">Transmembrane</keyword>
<keyword evidence="1" id="KW-0472">Membrane</keyword>
<reference evidence="3 4" key="1">
    <citation type="journal article" date="2018" name="J. Microbiol.">
        <title>Leifsonia flava sp. nov., a novel actinobacterium isolated from the rhizosphere of Aquilegia viridiflora.</title>
        <authorList>
            <person name="Cai Y."/>
            <person name="Tao W.Z."/>
            <person name="Ma Y.J."/>
            <person name="Cheng J."/>
            <person name="Zhang M.Y."/>
            <person name="Zhang Y.X."/>
        </authorList>
    </citation>
    <scope>NUCLEOTIDE SEQUENCE [LARGE SCALE GENOMIC DNA]</scope>
    <source>
        <strain evidence="3 4">SYP-B2174</strain>
    </source>
</reference>
<keyword evidence="1" id="KW-1133">Transmembrane helix</keyword>
<accession>A0A4Y9R919</accession>
<sequence>MAYRRPAVVTVAGALTWLAGVIDIVIGVVLLAQSGVSVVVLEFGGAAQLFTSAIVALLFGAILFFAGGGLLSAKNTARIVATGAHGISILAALVPALLLPSVFFGSWVGIAASVIVIVLLFTRPANDYFREDH</sequence>
<dbReference type="EMBL" id="SPQZ01000001">
    <property type="protein sequence ID" value="TFW00253.1"/>
    <property type="molecule type" value="Genomic_DNA"/>
</dbReference>
<keyword evidence="4" id="KW-1185">Reference proteome</keyword>
<organism evidence="3 4">
    <name type="scientific">Orlajensenia leifsoniae</name>
    <dbReference type="NCBI Taxonomy" id="2561933"/>
    <lineage>
        <taxon>Bacteria</taxon>
        <taxon>Bacillati</taxon>
        <taxon>Actinomycetota</taxon>
        <taxon>Actinomycetes</taxon>
        <taxon>Micrococcales</taxon>
        <taxon>Microbacteriaceae</taxon>
        <taxon>Orlajensenia</taxon>
    </lineage>
</organism>
<comment type="caution">
    <text evidence="3">The sequence shown here is derived from an EMBL/GenBank/DDBJ whole genome shotgun (WGS) entry which is preliminary data.</text>
</comment>
<evidence type="ECO:0000259" key="2">
    <source>
        <dbReference type="Pfam" id="PF23636"/>
    </source>
</evidence>